<dbReference type="Pfam" id="PF03671">
    <property type="entry name" value="Ufm1"/>
    <property type="match status" value="1"/>
</dbReference>
<evidence type="ECO:0000313" key="6">
    <source>
        <dbReference type="EMBL" id="THG13837.1"/>
    </source>
</evidence>
<dbReference type="FunFam" id="3.10.20.90:FF:000044">
    <property type="entry name" value="Ubiquitin-fold modifier 1"/>
    <property type="match status" value="1"/>
</dbReference>
<dbReference type="PANTHER" id="PTHR15825">
    <property type="entry name" value="UBIQUITIN-FOLD MODIFIER 1"/>
    <property type="match status" value="1"/>
</dbReference>
<organism evidence="6 7">
    <name type="scientific">Camellia sinensis var. sinensis</name>
    <name type="common">China tea</name>
    <dbReference type="NCBI Taxonomy" id="542762"/>
    <lineage>
        <taxon>Eukaryota</taxon>
        <taxon>Viridiplantae</taxon>
        <taxon>Streptophyta</taxon>
        <taxon>Embryophyta</taxon>
        <taxon>Tracheophyta</taxon>
        <taxon>Spermatophyta</taxon>
        <taxon>Magnoliopsida</taxon>
        <taxon>eudicotyledons</taxon>
        <taxon>Gunneridae</taxon>
        <taxon>Pentapetalae</taxon>
        <taxon>asterids</taxon>
        <taxon>Ericales</taxon>
        <taxon>Theaceae</taxon>
        <taxon>Camellia</taxon>
    </lineage>
</organism>
<evidence type="ECO:0000256" key="5">
    <source>
        <dbReference type="ARBA" id="ARBA00055867"/>
    </source>
</evidence>
<dbReference type="AlphaFoldDB" id="A0A4V3WNV5"/>
<dbReference type="Gene3D" id="3.10.20.90">
    <property type="entry name" value="Phosphatidylinositol 3-kinase Catalytic Subunit, Chain A, domain 1"/>
    <property type="match status" value="1"/>
</dbReference>
<dbReference type="EMBL" id="SDRB02005670">
    <property type="protein sequence ID" value="THG13837.1"/>
    <property type="molecule type" value="Genomic_DNA"/>
</dbReference>
<accession>A0A4V3WNV5</accession>
<proteinExistence type="inferred from homology"/>
<comment type="similarity">
    <text evidence="1">Belongs to the UFM1 family.</text>
</comment>
<sequence>MATGGGKVSFKVTLTSDPKLPFKVFSVPEAAPFTAVLKFAAEEFKVPPQTSAIITNDGVGINPQQSAGNVFLKHGSELRLIPPNRVALDAHLVVSHPYKCFTLRALLDLLSSCPLQMRLLPLYSHPLPQWMARIILIQAIKISRTIILLLPSRILYTSLIHGRLLYDILGCFRPIQTLLDPPRCFHHISESSRPLRTLPPDSRAFQHILARSHTFRNLPAPLAHLKRYSLCHRNSQGMTLYSSWSCLKRAWKLALERVCLMVTSVMSGEDDEFTAPFGTKSS</sequence>
<gene>
    <name evidence="6" type="ORF">TEA_014315</name>
</gene>
<evidence type="ECO:0000313" key="7">
    <source>
        <dbReference type="Proteomes" id="UP000306102"/>
    </source>
</evidence>
<name>A0A4V3WNV5_CAMSN</name>
<reference evidence="6 7" key="1">
    <citation type="journal article" date="2018" name="Proc. Natl. Acad. Sci. U.S.A.">
        <title>Draft genome sequence of Camellia sinensis var. sinensis provides insights into the evolution of the tea genome and tea quality.</title>
        <authorList>
            <person name="Wei C."/>
            <person name="Yang H."/>
            <person name="Wang S."/>
            <person name="Zhao J."/>
            <person name="Liu C."/>
            <person name="Gao L."/>
            <person name="Xia E."/>
            <person name="Lu Y."/>
            <person name="Tai Y."/>
            <person name="She G."/>
            <person name="Sun J."/>
            <person name="Cao H."/>
            <person name="Tong W."/>
            <person name="Gao Q."/>
            <person name="Li Y."/>
            <person name="Deng W."/>
            <person name="Jiang X."/>
            <person name="Wang W."/>
            <person name="Chen Q."/>
            <person name="Zhang S."/>
            <person name="Li H."/>
            <person name="Wu J."/>
            <person name="Wang P."/>
            <person name="Li P."/>
            <person name="Shi C."/>
            <person name="Zheng F."/>
            <person name="Jian J."/>
            <person name="Huang B."/>
            <person name="Shan D."/>
            <person name="Shi M."/>
            <person name="Fang C."/>
            <person name="Yue Y."/>
            <person name="Li F."/>
            <person name="Li D."/>
            <person name="Wei S."/>
            <person name="Han B."/>
            <person name="Jiang C."/>
            <person name="Yin Y."/>
            <person name="Xia T."/>
            <person name="Zhang Z."/>
            <person name="Bennetzen J.L."/>
            <person name="Zhao S."/>
            <person name="Wan X."/>
        </authorList>
    </citation>
    <scope>NUCLEOTIDE SEQUENCE [LARGE SCALE GENOMIC DNA]</scope>
    <source>
        <strain evidence="7">cv. Shuchazao</strain>
        <tissue evidence="6">Leaf</tissue>
    </source>
</reference>
<dbReference type="PANTHER" id="PTHR15825:SF0">
    <property type="entry name" value="UBIQUITIN-FOLD MODIFIER 1"/>
    <property type="match status" value="1"/>
</dbReference>
<keyword evidence="4" id="KW-0833">Ubl conjugation pathway</keyword>
<dbReference type="InterPro" id="IPR029071">
    <property type="entry name" value="Ubiquitin-like_domsf"/>
</dbReference>
<evidence type="ECO:0000256" key="4">
    <source>
        <dbReference type="ARBA" id="ARBA00022786"/>
    </source>
</evidence>
<dbReference type="GO" id="GO:1990592">
    <property type="term" value="P:protein K69-linked ufmylation"/>
    <property type="evidence" value="ECO:0007669"/>
    <property type="project" value="TreeGrafter"/>
</dbReference>
<dbReference type="CDD" id="cd01766">
    <property type="entry name" value="Ubl_UFM1"/>
    <property type="match status" value="1"/>
</dbReference>
<dbReference type="SUPFAM" id="SSF54236">
    <property type="entry name" value="Ubiquitin-like"/>
    <property type="match status" value="1"/>
</dbReference>
<comment type="caution">
    <text evidence="6">The sequence shown here is derived from an EMBL/GenBank/DDBJ whole genome shotgun (WGS) entry which is preliminary data.</text>
</comment>
<keyword evidence="3" id="KW-1017">Isopeptide bond</keyword>
<dbReference type="Proteomes" id="UP000306102">
    <property type="component" value="Unassembled WGS sequence"/>
</dbReference>
<keyword evidence="7" id="KW-1185">Reference proteome</keyword>
<dbReference type="GO" id="GO:0005737">
    <property type="term" value="C:cytoplasm"/>
    <property type="evidence" value="ECO:0007669"/>
    <property type="project" value="TreeGrafter"/>
</dbReference>
<evidence type="ECO:0000256" key="2">
    <source>
        <dbReference type="ARBA" id="ARBA00015319"/>
    </source>
</evidence>
<protein>
    <recommendedName>
        <fullName evidence="2">Ubiquitin-fold modifier 1</fullName>
    </recommendedName>
</protein>
<evidence type="ECO:0000256" key="3">
    <source>
        <dbReference type="ARBA" id="ARBA00022499"/>
    </source>
</evidence>
<dbReference type="GO" id="GO:0005634">
    <property type="term" value="C:nucleus"/>
    <property type="evidence" value="ECO:0007669"/>
    <property type="project" value="TreeGrafter"/>
</dbReference>
<dbReference type="STRING" id="542762.A0A4V3WNV5"/>
<evidence type="ECO:0000256" key="1">
    <source>
        <dbReference type="ARBA" id="ARBA00010230"/>
    </source>
</evidence>
<comment type="function">
    <text evidence="5">Ubiquitin-like modifier protein which binds to a number of as yet unidentified target proteins.</text>
</comment>
<dbReference type="InterPro" id="IPR005375">
    <property type="entry name" value="UFM1"/>
</dbReference>